<comment type="function">
    <text evidence="4">Has an important function as a repair enzyme for proteins that have been inactivated by oxidation. Catalyzes the reversible oxidation-reduction of methionine sulfoxide in proteins to methionine.</text>
</comment>
<proteinExistence type="inferred from homology"/>
<comment type="caution">
    <text evidence="6">The sequence shown here is derived from an EMBL/GenBank/DDBJ whole genome shotgun (WGS) entry which is preliminary data.</text>
</comment>
<dbReference type="InterPro" id="IPR002569">
    <property type="entry name" value="Met_Sox_Rdtase_MsrA_dom"/>
</dbReference>
<evidence type="ECO:0000259" key="5">
    <source>
        <dbReference type="Pfam" id="PF01625"/>
    </source>
</evidence>
<keyword evidence="1 4" id="KW-0560">Oxidoreductase</keyword>
<protein>
    <recommendedName>
        <fullName evidence="4">Peptide methionine sulfoxide reductase MsrA</fullName>
        <shortName evidence="4">Protein-methionine-S-oxide reductase</shortName>
        <ecNumber evidence="4">1.8.4.11</ecNumber>
    </recommendedName>
    <alternativeName>
        <fullName evidence="4">Peptide-methionine (S)-S-oxide reductase</fullName>
        <shortName evidence="4">Peptide Met(O) reductase</shortName>
    </alternativeName>
</protein>
<evidence type="ECO:0000256" key="3">
    <source>
        <dbReference type="ARBA" id="ARBA00048782"/>
    </source>
</evidence>
<evidence type="ECO:0000256" key="1">
    <source>
        <dbReference type="ARBA" id="ARBA00023002"/>
    </source>
</evidence>
<organism evidence="6 7">
    <name type="scientific">Candidatus Nitronereus thalassa</name>
    <dbReference type="NCBI Taxonomy" id="3020898"/>
    <lineage>
        <taxon>Bacteria</taxon>
        <taxon>Pseudomonadati</taxon>
        <taxon>Nitrospirota</taxon>
        <taxon>Nitrospiria</taxon>
        <taxon>Nitrospirales</taxon>
        <taxon>Nitrospiraceae</taxon>
        <taxon>Candidatus Nitronereus</taxon>
    </lineage>
</organism>
<dbReference type="GO" id="GO:0008113">
    <property type="term" value="F:peptide-methionine (S)-S-oxide reductase activity"/>
    <property type="evidence" value="ECO:0007669"/>
    <property type="project" value="UniProtKB-EC"/>
</dbReference>
<accession>A0ABU3K549</accession>
<dbReference type="InterPro" id="IPR036509">
    <property type="entry name" value="Met_Sox_Rdtase_MsrA_sf"/>
</dbReference>
<dbReference type="NCBIfam" id="TIGR00401">
    <property type="entry name" value="msrA"/>
    <property type="match status" value="1"/>
</dbReference>
<dbReference type="PANTHER" id="PTHR43774:SF1">
    <property type="entry name" value="PEPTIDE METHIONINE SULFOXIDE REDUCTASE MSRA 2"/>
    <property type="match status" value="1"/>
</dbReference>
<dbReference type="HAMAP" id="MF_01401">
    <property type="entry name" value="MsrA"/>
    <property type="match status" value="1"/>
</dbReference>
<sequence length="207" mass="23764">MKLYKWLGWLGLSGLLVLCFSLPTMSQNPKAEGEFAKATFAGGCFWCMEHPFDELEGVVSTTSGYTGGHKENPTYPEVSAGGTGHTEAVQIVYDPKKITYRELLKVYWRNTDPTVSDAQFCDHGTQYRPEIFYHNEEQQKQAEESKKEIEDIKTFPQPIVTKITKATTFYPAEDYHQNYYQTNPIRYKFYRLACGRDARLAELWGKA</sequence>
<name>A0ABU3K549_9BACT</name>
<feature type="domain" description="Peptide methionine sulphoxide reductase MsrA" evidence="5">
    <location>
        <begin position="37"/>
        <end position="188"/>
    </location>
</feature>
<dbReference type="SUPFAM" id="SSF55068">
    <property type="entry name" value="Peptide methionine sulfoxide reductase"/>
    <property type="match status" value="1"/>
</dbReference>
<dbReference type="EC" id="1.8.4.11" evidence="4"/>
<dbReference type="Pfam" id="PF01625">
    <property type="entry name" value="PMSR"/>
    <property type="match status" value="1"/>
</dbReference>
<dbReference type="RefSeq" id="WP_313831848.1">
    <property type="nucleotide sequence ID" value="NZ_JAQOUE010000001.1"/>
</dbReference>
<dbReference type="Proteomes" id="UP001250932">
    <property type="component" value="Unassembled WGS sequence"/>
</dbReference>
<dbReference type="Gene3D" id="3.30.1060.10">
    <property type="entry name" value="Peptide methionine sulphoxide reductase MsrA"/>
    <property type="match status" value="1"/>
</dbReference>
<feature type="active site" evidence="4">
    <location>
        <position position="44"/>
    </location>
</feature>
<evidence type="ECO:0000313" key="7">
    <source>
        <dbReference type="Proteomes" id="UP001250932"/>
    </source>
</evidence>
<keyword evidence="7" id="KW-1185">Reference proteome</keyword>
<evidence type="ECO:0000313" key="6">
    <source>
        <dbReference type="EMBL" id="MDT7041496.1"/>
    </source>
</evidence>
<comment type="catalytic activity">
    <reaction evidence="2 4">
        <text>L-methionyl-[protein] + [thioredoxin]-disulfide + H2O = L-methionyl-(S)-S-oxide-[protein] + [thioredoxin]-dithiol</text>
        <dbReference type="Rhea" id="RHEA:14217"/>
        <dbReference type="Rhea" id="RHEA-COMP:10698"/>
        <dbReference type="Rhea" id="RHEA-COMP:10700"/>
        <dbReference type="Rhea" id="RHEA-COMP:12313"/>
        <dbReference type="Rhea" id="RHEA-COMP:12315"/>
        <dbReference type="ChEBI" id="CHEBI:15377"/>
        <dbReference type="ChEBI" id="CHEBI:16044"/>
        <dbReference type="ChEBI" id="CHEBI:29950"/>
        <dbReference type="ChEBI" id="CHEBI:44120"/>
        <dbReference type="ChEBI" id="CHEBI:50058"/>
        <dbReference type="EC" id="1.8.4.11"/>
    </reaction>
</comment>
<evidence type="ECO:0000256" key="2">
    <source>
        <dbReference type="ARBA" id="ARBA00047806"/>
    </source>
</evidence>
<reference evidence="6 7" key="1">
    <citation type="journal article" date="2023" name="ISME J.">
        <title>Cultivation and genomic characterization of novel and ubiquitous marine nitrite-oxidizing bacteria from the Nitrospirales.</title>
        <authorList>
            <person name="Mueller A.J."/>
            <person name="Daebeler A."/>
            <person name="Herbold C.W."/>
            <person name="Kirkegaard R.H."/>
            <person name="Daims H."/>
        </authorList>
    </citation>
    <scope>NUCLEOTIDE SEQUENCE [LARGE SCALE GENOMIC DNA]</scope>
    <source>
        <strain evidence="6 7">EB</strain>
    </source>
</reference>
<gene>
    <name evidence="4 6" type="primary">msrA</name>
    <name evidence="6" type="ORF">PPG34_03990</name>
</gene>
<dbReference type="EMBL" id="JAQOUE010000001">
    <property type="protein sequence ID" value="MDT7041496.1"/>
    <property type="molecule type" value="Genomic_DNA"/>
</dbReference>
<dbReference type="PANTHER" id="PTHR43774">
    <property type="entry name" value="PEPTIDE METHIONINE SULFOXIDE REDUCTASE"/>
    <property type="match status" value="1"/>
</dbReference>
<comment type="catalytic activity">
    <reaction evidence="3 4">
        <text>[thioredoxin]-disulfide + L-methionine + H2O = L-methionine (S)-S-oxide + [thioredoxin]-dithiol</text>
        <dbReference type="Rhea" id="RHEA:19993"/>
        <dbReference type="Rhea" id="RHEA-COMP:10698"/>
        <dbReference type="Rhea" id="RHEA-COMP:10700"/>
        <dbReference type="ChEBI" id="CHEBI:15377"/>
        <dbReference type="ChEBI" id="CHEBI:29950"/>
        <dbReference type="ChEBI" id="CHEBI:50058"/>
        <dbReference type="ChEBI" id="CHEBI:57844"/>
        <dbReference type="ChEBI" id="CHEBI:58772"/>
        <dbReference type="EC" id="1.8.4.11"/>
    </reaction>
</comment>
<evidence type="ECO:0000256" key="4">
    <source>
        <dbReference type="HAMAP-Rule" id="MF_01401"/>
    </source>
</evidence>
<comment type="similarity">
    <text evidence="4">Belongs to the MsrA Met sulfoxide reductase family.</text>
</comment>